<dbReference type="InterPro" id="IPR000644">
    <property type="entry name" value="CBS_dom"/>
</dbReference>
<evidence type="ECO:0000256" key="1">
    <source>
        <dbReference type="PROSITE-ProRule" id="PRU00703"/>
    </source>
</evidence>
<keyword evidence="4" id="KW-1185">Reference proteome</keyword>
<protein>
    <submittedName>
        <fullName evidence="3">CBS domain-containing protein</fullName>
    </submittedName>
</protein>
<keyword evidence="1" id="KW-0129">CBS domain</keyword>
<dbReference type="RefSeq" id="WP_093828483.1">
    <property type="nucleotide sequence ID" value="NZ_FOLQ01000006.1"/>
</dbReference>
<dbReference type="PROSITE" id="PS51371">
    <property type="entry name" value="CBS"/>
    <property type="match status" value="1"/>
</dbReference>
<dbReference type="EMBL" id="FOLQ01000006">
    <property type="protein sequence ID" value="SFD68630.1"/>
    <property type="molecule type" value="Genomic_DNA"/>
</dbReference>
<dbReference type="SUPFAM" id="SSF54631">
    <property type="entry name" value="CBS-domain pair"/>
    <property type="match status" value="1"/>
</dbReference>
<gene>
    <name evidence="3" type="ORF">SAMN05216167_106222</name>
</gene>
<dbReference type="STRING" id="662367.SAMN05216167_106222"/>
<dbReference type="CDD" id="cd17783">
    <property type="entry name" value="CBS_pair_bac"/>
    <property type="match status" value="1"/>
</dbReference>
<dbReference type="Gene3D" id="3.10.580.10">
    <property type="entry name" value="CBS-domain"/>
    <property type="match status" value="1"/>
</dbReference>
<dbReference type="SMART" id="SM00116">
    <property type="entry name" value="CBS"/>
    <property type="match status" value="2"/>
</dbReference>
<dbReference type="InterPro" id="IPR046342">
    <property type="entry name" value="CBS_dom_sf"/>
</dbReference>
<dbReference type="Proteomes" id="UP000198598">
    <property type="component" value="Unassembled WGS sequence"/>
</dbReference>
<organism evidence="3 4">
    <name type="scientific">Spirosoma endophyticum</name>
    <dbReference type="NCBI Taxonomy" id="662367"/>
    <lineage>
        <taxon>Bacteria</taxon>
        <taxon>Pseudomonadati</taxon>
        <taxon>Bacteroidota</taxon>
        <taxon>Cytophagia</taxon>
        <taxon>Cytophagales</taxon>
        <taxon>Cytophagaceae</taxon>
        <taxon>Spirosoma</taxon>
    </lineage>
</organism>
<evidence type="ECO:0000313" key="3">
    <source>
        <dbReference type="EMBL" id="SFD68630.1"/>
    </source>
</evidence>
<feature type="domain" description="CBS" evidence="2">
    <location>
        <begin position="7"/>
        <end position="62"/>
    </location>
</feature>
<evidence type="ECO:0000259" key="2">
    <source>
        <dbReference type="PROSITE" id="PS51371"/>
    </source>
</evidence>
<reference evidence="3 4" key="1">
    <citation type="submission" date="2016-10" db="EMBL/GenBank/DDBJ databases">
        <authorList>
            <person name="de Groot N.N."/>
        </authorList>
    </citation>
    <scope>NUCLEOTIDE SEQUENCE [LARGE SCALE GENOMIC DNA]</scope>
    <source>
        <strain evidence="3 4">DSM 26130</strain>
    </source>
</reference>
<proteinExistence type="predicted"/>
<dbReference type="OrthoDB" id="1523762at2"/>
<accession>A0A1I1UKZ4</accession>
<dbReference type="AlphaFoldDB" id="A0A1I1UKZ4"/>
<name>A0A1I1UKZ4_9BACT</name>
<sequence length="222" mass="25192">MLAAELIDPMLPSLKPTDLVGQALEWMEEHRVGQLVLTDQGDYRGIVSEELLLDVADDERPLSDVMRLFEKTYVQEDQHLFEVLGLVIQHHMEVVAVTSAERIFSGTISVNELLKQFAQELGVQEVGAILILNMNERDYSLSEISRLVESNNVKIVSSFFSSAAYGQPDRSRLTLKLNRRDITRVISTLERFGYHIEAAFANAPVENIDQDRLDSLLRYLNT</sequence>
<evidence type="ECO:0000313" key="4">
    <source>
        <dbReference type="Proteomes" id="UP000198598"/>
    </source>
</evidence>
<dbReference type="Pfam" id="PF00571">
    <property type="entry name" value="CBS"/>
    <property type="match status" value="1"/>
</dbReference>